<dbReference type="GO" id="GO:0071555">
    <property type="term" value="P:cell wall organization"/>
    <property type="evidence" value="ECO:0007669"/>
    <property type="project" value="UniProtKB-KW"/>
</dbReference>
<gene>
    <name evidence="7" type="primary">mltG</name>
    <name evidence="9" type="ORF">Cba03nite_52460</name>
</gene>
<feature type="site" description="Important for catalytic activity" evidence="7">
    <location>
        <position position="276"/>
    </location>
</feature>
<name>A0A8J3JFA9_9ACTN</name>
<sequence>MTDELFLPFDEHPERSQRRRHAVDGNRGRNGKKKKKKKRGRGRSFLALFLTLLLLGGLAGGAYFGYDKLKSFFITPDYTTAASSAEVQVEIKDGYLGKEIAKELRAKDVIKSEQAFVEASEANPAAKNIQPGVYKLRIQLSAADAIKMLLDTANRITNGITITEGLSTFKIYKLLSEKLEIPLAEFKAAAKDPIKLGVPDWWFKREDGKKESRSLEGFLFPDTYEFPPNVTAESALKMMVARFLDVTGKLNYADKAAELNISPYQALIVASLAQAEAGNADDLGKVARVSYNRVFSDKAVQEIGTCRCLQFDVTVNYSREIAGKEPKPSSGLSQAELTDPKNPYNRNAKGLPPTPINNPGQHALEAAADPPKGDWLYFVAIDKQGHSAFSSTHSQFCRDNQTAVKAGVLKQSSC</sequence>
<dbReference type="GO" id="GO:0009252">
    <property type="term" value="P:peptidoglycan biosynthetic process"/>
    <property type="evidence" value="ECO:0007669"/>
    <property type="project" value="UniProtKB-UniRule"/>
</dbReference>
<evidence type="ECO:0000256" key="5">
    <source>
        <dbReference type="ARBA" id="ARBA00023239"/>
    </source>
</evidence>
<comment type="catalytic activity">
    <reaction evidence="7">
        <text>a peptidoglycan chain = a peptidoglycan chain with N-acetyl-1,6-anhydromuramyl-[peptide] at the reducing end + a peptidoglycan chain with N-acetylglucosamine at the non-reducing end.</text>
        <dbReference type="EC" id="4.2.2.29"/>
    </reaction>
</comment>
<keyword evidence="1 7" id="KW-1003">Cell membrane</keyword>
<dbReference type="InterPro" id="IPR003770">
    <property type="entry name" value="MLTG-like"/>
</dbReference>
<feature type="transmembrane region" description="Helical" evidence="7">
    <location>
        <begin position="45"/>
        <end position="66"/>
    </location>
</feature>
<comment type="function">
    <text evidence="7">Functions as a peptidoglycan terminase that cleaves nascent peptidoglycan strands endolytically to terminate their elongation.</text>
</comment>
<dbReference type="Proteomes" id="UP000601223">
    <property type="component" value="Unassembled WGS sequence"/>
</dbReference>
<proteinExistence type="inferred from homology"/>
<comment type="subcellular location">
    <subcellularLocation>
        <location evidence="7">Cell membrane</location>
        <topology evidence="7">Single-pass membrane protein</topology>
    </subcellularLocation>
</comment>
<feature type="compositionally biased region" description="Basic residues" evidence="8">
    <location>
        <begin position="29"/>
        <end position="39"/>
    </location>
</feature>
<evidence type="ECO:0000256" key="3">
    <source>
        <dbReference type="ARBA" id="ARBA00022989"/>
    </source>
</evidence>
<dbReference type="Gene3D" id="3.30.1490.480">
    <property type="entry name" value="Endolytic murein transglycosylase"/>
    <property type="match status" value="1"/>
</dbReference>
<dbReference type="PANTHER" id="PTHR30518">
    <property type="entry name" value="ENDOLYTIC MUREIN TRANSGLYCOSYLASE"/>
    <property type="match status" value="1"/>
</dbReference>
<evidence type="ECO:0000256" key="1">
    <source>
        <dbReference type="ARBA" id="ARBA00022475"/>
    </source>
</evidence>
<feature type="compositionally biased region" description="Basic and acidic residues" evidence="8">
    <location>
        <begin position="9"/>
        <end position="27"/>
    </location>
</feature>
<protein>
    <recommendedName>
        <fullName evidence="7">Endolytic murein transglycosylase</fullName>
        <ecNumber evidence="7">4.2.2.29</ecNumber>
    </recommendedName>
    <alternativeName>
        <fullName evidence="7">Peptidoglycan lytic transglycosylase</fullName>
    </alternativeName>
    <alternativeName>
        <fullName evidence="7">Peptidoglycan polymerization terminase</fullName>
    </alternativeName>
</protein>
<reference evidence="9 10" key="1">
    <citation type="submission" date="2021-01" db="EMBL/GenBank/DDBJ databases">
        <title>Whole genome shotgun sequence of Catellatospora bangladeshensis NBRC 107357.</title>
        <authorList>
            <person name="Komaki H."/>
            <person name="Tamura T."/>
        </authorList>
    </citation>
    <scope>NUCLEOTIDE SEQUENCE [LARGE SCALE GENOMIC DNA]</scope>
    <source>
        <strain evidence="9 10">NBRC 107357</strain>
    </source>
</reference>
<dbReference type="GO" id="GO:0005886">
    <property type="term" value="C:plasma membrane"/>
    <property type="evidence" value="ECO:0007669"/>
    <property type="project" value="UniProtKB-SubCell"/>
</dbReference>
<dbReference type="NCBIfam" id="TIGR00247">
    <property type="entry name" value="endolytic transglycosylase MltG"/>
    <property type="match status" value="1"/>
</dbReference>
<comment type="similarity">
    <text evidence="7">Belongs to the transglycosylase MltG family.</text>
</comment>
<keyword evidence="2 7" id="KW-0812">Transmembrane</keyword>
<dbReference type="GO" id="GO:0008932">
    <property type="term" value="F:lytic endotransglycosylase activity"/>
    <property type="evidence" value="ECO:0007669"/>
    <property type="project" value="UniProtKB-UniRule"/>
</dbReference>
<evidence type="ECO:0000256" key="2">
    <source>
        <dbReference type="ARBA" id="ARBA00022692"/>
    </source>
</evidence>
<evidence type="ECO:0000256" key="7">
    <source>
        <dbReference type="HAMAP-Rule" id="MF_02065"/>
    </source>
</evidence>
<evidence type="ECO:0000256" key="4">
    <source>
        <dbReference type="ARBA" id="ARBA00023136"/>
    </source>
</evidence>
<accession>A0A8J3JFA9</accession>
<keyword evidence="6 7" id="KW-0961">Cell wall biogenesis/degradation</keyword>
<feature type="region of interest" description="Disordered" evidence="8">
    <location>
        <begin position="1"/>
        <end position="39"/>
    </location>
</feature>
<comment type="caution">
    <text evidence="9">The sequence shown here is derived from an EMBL/GenBank/DDBJ whole genome shotgun (WGS) entry which is preliminary data.</text>
</comment>
<dbReference type="AlphaFoldDB" id="A0A8J3JFA9"/>
<keyword evidence="5 7" id="KW-0456">Lyase</keyword>
<dbReference type="EMBL" id="BONF01000032">
    <property type="protein sequence ID" value="GIF83897.1"/>
    <property type="molecule type" value="Genomic_DNA"/>
</dbReference>
<dbReference type="HAMAP" id="MF_02065">
    <property type="entry name" value="MltG"/>
    <property type="match status" value="1"/>
</dbReference>
<evidence type="ECO:0000256" key="6">
    <source>
        <dbReference type="ARBA" id="ARBA00023316"/>
    </source>
</evidence>
<dbReference type="EC" id="4.2.2.29" evidence="7"/>
<dbReference type="RefSeq" id="WP_203751340.1">
    <property type="nucleotide sequence ID" value="NZ_BONF01000032.1"/>
</dbReference>
<keyword evidence="10" id="KW-1185">Reference proteome</keyword>
<evidence type="ECO:0000313" key="10">
    <source>
        <dbReference type="Proteomes" id="UP000601223"/>
    </source>
</evidence>
<keyword evidence="4 7" id="KW-0472">Membrane</keyword>
<feature type="region of interest" description="Disordered" evidence="8">
    <location>
        <begin position="322"/>
        <end position="367"/>
    </location>
</feature>
<keyword evidence="3 7" id="KW-1133">Transmembrane helix</keyword>
<dbReference type="PANTHER" id="PTHR30518:SF2">
    <property type="entry name" value="ENDOLYTIC MUREIN TRANSGLYCOSYLASE"/>
    <property type="match status" value="1"/>
</dbReference>
<dbReference type="Pfam" id="PF02618">
    <property type="entry name" value="YceG"/>
    <property type="match status" value="1"/>
</dbReference>
<evidence type="ECO:0000313" key="9">
    <source>
        <dbReference type="EMBL" id="GIF83897.1"/>
    </source>
</evidence>
<organism evidence="9 10">
    <name type="scientific">Catellatospora bangladeshensis</name>
    <dbReference type="NCBI Taxonomy" id="310355"/>
    <lineage>
        <taxon>Bacteria</taxon>
        <taxon>Bacillati</taxon>
        <taxon>Actinomycetota</taxon>
        <taxon>Actinomycetes</taxon>
        <taxon>Micromonosporales</taxon>
        <taxon>Micromonosporaceae</taxon>
        <taxon>Catellatospora</taxon>
    </lineage>
</organism>
<evidence type="ECO:0000256" key="8">
    <source>
        <dbReference type="SAM" id="MobiDB-lite"/>
    </source>
</evidence>